<feature type="domain" description="Mos1 transposase HTH" evidence="2">
    <location>
        <begin position="17"/>
        <end position="52"/>
    </location>
</feature>
<sequence length="97" mass="11006">MVTKGDQRSRNKIESSHGRNASECYHGLCEACGDNMLPYRTVARWVEAFHSGTRFPDVIPVLRAVECSVAFVNKQHFTNGIPHLPDFWKKVRNFAGD</sequence>
<name>A0A8X6QQX6_NEPPI</name>
<accession>A0A8X6QQX6</accession>
<evidence type="ECO:0000256" key="1">
    <source>
        <dbReference type="SAM" id="MobiDB-lite"/>
    </source>
</evidence>
<proteinExistence type="predicted"/>
<dbReference type="OrthoDB" id="6432475at2759"/>
<dbReference type="Gene3D" id="1.10.10.1450">
    <property type="match status" value="1"/>
</dbReference>
<dbReference type="Pfam" id="PF17906">
    <property type="entry name" value="HTH_48"/>
    <property type="match status" value="1"/>
</dbReference>
<dbReference type="Proteomes" id="UP000887013">
    <property type="component" value="Unassembled WGS sequence"/>
</dbReference>
<dbReference type="InterPro" id="IPR041426">
    <property type="entry name" value="Mos1_HTH"/>
</dbReference>
<reference evidence="3" key="1">
    <citation type="submission" date="2020-08" db="EMBL/GenBank/DDBJ databases">
        <title>Multicomponent nature underlies the extraordinary mechanical properties of spider dragline silk.</title>
        <authorList>
            <person name="Kono N."/>
            <person name="Nakamura H."/>
            <person name="Mori M."/>
            <person name="Yoshida Y."/>
            <person name="Ohtoshi R."/>
            <person name="Malay A.D."/>
            <person name="Moran D.A.P."/>
            <person name="Tomita M."/>
            <person name="Numata K."/>
            <person name="Arakawa K."/>
        </authorList>
    </citation>
    <scope>NUCLEOTIDE SEQUENCE</scope>
</reference>
<dbReference type="AlphaFoldDB" id="A0A8X6QQX6"/>
<protein>
    <recommendedName>
        <fullName evidence="2">Mos1 transposase HTH domain-containing protein</fullName>
    </recommendedName>
</protein>
<evidence type="ECO:0000313" key="4">
    <source>
        <dbReference type="Proteomes" id="UP000887013"/>
    </source>
</evidence>
<organism evidence="3 4">
    <name type="scientific">Nephila pilipes</name>
    <name type="common">Giant wood spider</name>
    <name type="synonym">Nephila maculata</name>
    <dbReference type="NCBI Taxonomy" id="299642"/>
    <lineage>
        <taxon>Eukaryota</taxon>
        <taxon>Metazoa</taxon>
        <taxon>Ecdysozoa</taxon>
        <taxon>Arthropoda</taxon>
        <taxon>Chelicerata</taxon>
        <taxon>Arachnida</taxon>
        <taxon>Araneae</taxon>
        <taxon>Araneomorphae</taxon>
        <taxon>Entelegynae</taxon>
        <taxon>Araneoidea</taxon>
        <taxon>Nephilidae</taxon>
        <taxon>Nephila</taxon>
    </lineage>
</organism>
<feature type="region of interest" description="Disordered" evidence="1">
    <location>
        <begin position="1"/>
        <end position="20"/>
    </location>
</feature>
<feature type="compositionally biased region" description="Basic and acidic residues" evidence="1">
    <location>
        <begin position="1"/>
        <end position="17"/>
    </location>
</feature>
<gene>
    <name evidence="3" type="ORF">NPIL_561511</name>
</gene>
<comment type="caution">
    <text evidence="3">The sequence shown here is derived from an EMBL/GenBank/DDBJ whole genome shotgun (WGS) entry which is preliminary data.</text>
</comment>
<keyword evidence="4" id="KW-1185">Reference proteome</keyword>
<evidence type="ECO:0000313" key="3">
    <source>
        <dbReference type="EMBL" id="GFU39358.1"/>
    </source>
</evidence>
<evidence type="ECO:0000259" key="2">
    <source>
        <dbReference type="Pfam" id="PF17906"/>
    </source>
</evidence>
<dbReference type="EMBL" id="BMAW01131409">
    <property type="protein sequence ID" value="GFU39358.1"/>
    <property type="molecule type" value="Genomic_DNA"/>
</dbReference>